<keyword evidence="2" id="KW-1185">Reference proteome</keyword>
<dbReference type="AlphaFoldDB" id="A0A7G8PUE4"/>
<evidence type="ECO:0000313" key="1">
    <source>
        <dbReference type="EMBL" id="QNJ97960.1"/>
    </source>
</evidence>
<proteinExistence type="predicted"/>
<accession>A0A7G8PUE4</accession>
<name>A0A7G8PUE4_9FLAO</name>
<reference evidence="1 2" key="1">
    <citation type="submission" date="2020-04" db="EMBL/GenBank/DDBJ databases">
        <title>Genome sequence of Altibacter aquimarinus strain ALE3EI.</title>
        <authorList>
            <person name="Oh H.-M."/>
            <person name="Jang D."/>
        </authorList>
    </citation>
    <scope>NUCLEOTIDE SEQUENCE [LARGE SCALE GENOMIC DNA]</scope>
    <source>
        <strain evidence="1 2">ALE3EI</strain>
    </source>
</reference>
<evidence type="ECO:0000313" key="2">
    <source>
        <dbReference type="Proteomes" id="UP000515514"/>
    </source>
</evidence>
<dbReference type="KEGG" id="alti:ALE3EI_1398"/>
<protein>
    <submittedName>
        <fullName evidence="1">Uncharacterized protein</fullName>
    </submittedName>
</protein>
<organism evidence="1 2">
    <name type="scientific">Constantimarinum furrinae</name>
    <dbReference type="NCBI Taxonomy" id="2562285"/>
    <lineage>
        <taxon>Bacteria</taxon>
        <taxon>Pseudomonadati</taxon>
        <taxon>Bacteroidota</taxon>
        <taxon>Flavobacteriia</taxon>
        <taxon>Flavobacteriales</taxon>
        <taxon>Flavobacteriaceae</taxon>
        <taxon>Altibacter/Constantimarinum group</taxon>
        <taxon>Constantimarinum</taxon>
    </lineage>
</organism>
<gene>
    <name evidence="1" type="ORF">ALE3EI_1398</name>
</gene>
<dbReference type="EMBL" id="CP052909">
    <property type="protein sequence ID" value="QNJ97960.1"/>
    <property type="molecule type" value="Genomic_DNA"/>
</dbReference>
<sequence length="196" mass="22760">MEKGIITGLLILFTLTVTAQKGDVLVGKWKSLSGLERFDLEFDYSEVTVDDFETEEDYINQKMKDKNEDEPGEGEIWRKRYFADREAHYEPKFIESFNKRGDWKVSKDFDDSEYILKVNTLLLYHGWNVGVMRKAARIDAVIEIFKRGKDTPLFKVKYENVKGADAMGYDYAIHSRVAEGYAKLAKSFLKEVKKKA</sequence>
<dbReference type="RefSeq" id="WP_186987585.1">
    <property type="nucleotide sequence ID" value="NZ_CP052909.1"/>
</dbReference>
<dbReference type="Proteomes" id="UP000515514">
    <property type="component" value="Chromosome"/>
</dbReference>